<accession>A0A7C9M3A3</accession>
<dbReference type="SUPFAM" id="SSF46689">
    <property type="entry name" value="Homeodomain-like"/>
    <property type="match status" value="2"/>
</dbReference>
<dbReference type="Pfam" id="PF12833">
    <property type="entry name" value="HTH_18"/>
    <property type="match status" value="1"/>
</dbReference>
<protein>
    <submittedName>
        <fullName evidence="6">Helix-turn-helix domain-containing protein</fullName>
    </submittedName>
</protein>
<evidence type="ECO:0000256" key="2">
    <source>
        <dbReference type="ARBA" id="ARBA00023125"/>
    </source>
</evidence>
<gene>
    <name evidence="6" type="ORF">GO986_15540</name>
</gene>
<comment type="caution">
    <text evidence="6">The sequence shown here is derived from an EMBL/GenBank/DDBJ whole genome shotgun (WGS) entry which is preliminary data.</text>
</comment>
<dbReference type="PANTHER" id="PTHR46796:SF2">
    <property type="entry name" value="TRANSCRIPTIONAL REGULATORY PROTEIN"/>
    <property type="match status" value="1"/>
</dbReference>
<organism evidence="6 7">
    <name type="scientific">Deinococcus arboris</name>
    <dbReference type="NCBI Taxonomy" id="2682977"/>
    <lineage>
        <taxon>Bacteria</taxon>
        <taxon>Thermotogati</taxon>
        <taxon>Deinococcota</taxon>
        <taxon>Deinococci</taxon>
        <taxon>Deinococcales</taxon>
        <taxon>Deinococcaceae</taxon>
        <taxon>Deinococcus</taxon>
    </lineage>
</organism>
<dbReference type="PROSITE" id="PS00041">
    <property type="entry name" value="HTH_ARAC_FAMILY_1"/>
    <property type="match status" value="1"/>
</dbReference>
<dbReference type="RefSeq" id="WP_157460223.1">
    <property type="nucleotide sequence ID" value="NZ_WQLB01000024.1"/>
</dbReference>
<dbReference type="GO" id="GO:0003700">
    <property type="term" value="F:DNA-binding transcription factor activity"/>
    <property type="evidence" value="ECO:0007669"/>
    <property type="project" value="InterPro"/>
</dbReference>
<keyword evidence="7" id="KW-1185">Reference proteome</keyword>
<dbReference type="PANTHER" id="PTHR46796">
    <property type="entry name" value="HTH-TYPE TRANSCRIPTIONAL ACTIVATOR RHAS-RELATED"/>
    <property type="match status" value="1"/>
</dbReference>
<evidence type="ECO:0000313" key="7">
    <source>
        <dbReference type="Proteomes" id="UP000483286"/>
    </source>
</evidence>
<dbReference type="InterPro" id="IPR050204">
    <property type="entry name" value="AraC_XylS_family_regulators"/>
</dbReference>
<dbReference type="AlphaFoldDB" id="A0A7C9M3A3"/>
<dbReference type="Gene3D" id="1.10.10.60">
    <property type="entry name" value="Homeodomain-like"/>
    <property type="match status" value="2"/>
</dbReference>
<dbReference type="SUPFAM" id="SSF51215">
    <property type="entry name" value="Regulatory protein AraC"/>
    <property type="match status" value="1"/>
</dbReference>
<dbReference type="EMBL" id="WQLB01000024">
    <property type="protein sequence ID" value="MVN88162.1"/>
    <property type="molecule type" value="Genomic_DNA"/>
</dbReference>
<evidence type="ECO:0000256" key="1">
    <source>
        <dbReference type="ARBA" id="ARBA00023015"/>
    </source>
</evidence>
<evidence type="ECO:0000259" key="5">
    <source>
        <dbReference type="PROSITE" id="PS01124"/>
    </source>
</evidence>
<dbReference type="Proteomes" id="UP000483286">
    <property type="component" value="Unassembled WGS sequence"/>
</dbReference>
<dbReference type="InterPro" id="IPR018060">
    <property type="entry name" value="HTH_AraC"/>
</dbReference>
<evidence type="ECO:0000313" key="6">
    <source>
        <dbReference type="EMBL" id="MVN88162.1"/>
    </source>
</evidence>
<feature type="domain" description="HTH araC/xylS-type" evidence="5">
    <location>
        <begin position="186"/>
        <end position="283"/>
    </location>
</feature>
<proteinExistence type="predicted"/>
<keyword evidence="3" id="KW-0010">Activator</keyword>
<reference evidence="6 7" key="1">
    <citation type="submission" date="2019-12" db="EMBL/GenBank/DDBJ databases">
        <title>Deinococcus sp. HMF7620 Genome sequencing and assembly.</title>
        <authorList>
            <person name="Kang H."/>
            <person name="Kim H."/>
            <person name="Joh K."/>
        </authorList>
    </citation>
    <scope>NUCLEOTIDE SEQUENCE [LARGE SCALE GENOMIC DNA]</scope>
    <source>
        <strain evidence="6 7">HMF7620</strain>
    </source>
</reference>
<dbReference type="GO" id="GO:0043565">
    <property type="term" value="F:sequence-specific DNA binding"/>
    <property type="evidence" value="ECO:0007669"/>
    <property type="project" value="InterPro"/>
</dbReference>
<dbReference type="SMART" id="SM00342">
    <property type="entry name" value="HTH_ARAC"/>
    <property type="match status" value="1"/>
</dbReference>
<dbReference type="PROSITE" id="PS01124">
    <property type="entry name" value="HTH_ARAC_FAMILY_2"/>
    <property type="match status" value="1"/>
</dbReference>
<name>A0A7C9M3A3_9DEIO</name>
<dbReference type="PRINTS" id="PR00032">
    <property type="entry name" value="HTHARAC"/>
</dbReference>
<dbReference type="Pfam" id="PF02311">
    <property type="entry name" value="AraC_binding"/>
    <property type="match status" value="1"/>
</dbReference>
<keyword evidence="1" id="KW-0805">Transcription regulation</keyword>
<keyword evidence="4" id="KW-0804">Transcription</keyword>
<dbReference type="InterPro" id="IPR018062">
    <property type="entry name" value="HTH_AraC-typ_CS"/>
</dbReference>
<keyword evidence="2" id="KW-0238">DNA-binding</keyword>
<evidence type="ECO:0000256" key="4">
    <source>
        <dbReference type="ARBA" id="ARBA00023163"/>
    </source>
</evidence>
<dbReference type="InterPro" id="IPR037923">
    <property type="entry name" value="HTH-like"/>
</dbReference>
<dbReference type="InterPro" id="IPR009057">
    <property type="entry name" value="Homeodomain-like_sf"/>
</dbReference>
<dbReference type="InterPro" id="IPR003313">
    <property type="entry name" value="AraC-bd"/>
</dbReference>
<evidence type="ECO:0000256" key="3">
    <source>
        <dbReference type="ARBA" id="ARBA00023159"/>
    </source>
</evidence>
<dbReference type="InterPro" id="IPR020449">
    <property type="entry name" value="Tscrpt_reg_AraC-type_HTH"/>
</dbReference>
<sequence length="302" mass="33006">MSADLTPRRAPLKRDEAQLWRVPALGGLDVLQARFVKQAFARHTHEEFTVGVVHEGAAEFWNRGAERVAPPGSVMLINADEVTTGHSWAEGGYLHLVLYPSAEQLRWVAEQVTGRSVNTPFFPQSVAAAPAVAARLTRAHQVLIHPAASQLARETALQDALAQLVTDLGEARLSPGRVGQERAAVRDVQAYLEAHASEEVSLEDVARVSGLSPFHLSRVFRQEVGLPPHAYQVQVRIRQARAWLNAGWSLAEVALATGFSDQSAFSNQFKRHVGVTPGQFVKGAPGAGEHWWSEARLPPRNP</sequence>